<evidence type="ECO:0000313" key="2">
    <source>
        <dbReference type="Proteomes" id="UP001154015"/>
    </source>
</evidence>
<sequence length="49" mass="5489">MRTAQAAGLVRPRQCRPVLGTVRMNCDFPPLLTRRSTPPAYRFGNVYGP</sequence>
<keyword evidence="2" id="KW-1185">Reference proteome</keyword>
<dbReference type="Proteomes" id="UP001154015">
    <property type="component" value="Unassembled WGS sequence"/>
</dbReference>
<accession>A0ABN8VBN7</accession>
<proteinExistence type="predicted"/>
<organism evidence="1 2">
    <name type="scientific">Streptomyces globisporus</name>
    <dbReference type="NCBI Taxonomy" id="1908"/>
    <lineage>
        <taxon>Bacteria</taxon>
        <taxon>Bacillati</taxon>
        <taxon>Actinomycetota</taxon>
        <taxon>Actinomycetes</taxon>
        <taxon>Kitasatosporales</taxon>
        <taxon>Streptomycetaceae</taxon>
        <taxon>Streptomyces</taxon>
    </lineage>
</organism>
<dbReference type="EMBL" id="CAKXYP010000019">
    <property type="protein sequence ID" value="CAH9418578.1"/>
    <property type="molecule type" value="Genomic_DNA"/>
</dbReference>
<comment type="caution">
    <text evidence="1">The sequence shown here is derived from an EMBL/GenBank/DDBJ whole genome shotgun (WGS) entry which is preliminary data.</text>
</comment>
<reference evidence="1" key="1">
    <citation type="submission" date="2022-03" db="EMBL/GenBank/DDBJ databases">
        <authorList>
            <person name="Leyn A S."/>
        </authorList>
    </citation>
    <scope>NUCLEOTIDE SEQUENCE</scope>
    <source>
        <strain evidence="1">Streptomyces globisporus 4-3</strain>
    </source>
</reference>
<gene>
    <name evidence="1" type="ORF">SGL43_05627</name>
</gene>
<name>A0ABN8VBN7_STRGL</name>
<evidence type="ECO:0000313" key="1">
    <source>
        <dbReference type="EMBL" id="CAH9418578.1"/>
    </source>
</evidence>
<protein>
    <submittedName>
        <fullName evidence="1">Uncharacterized protein</fullName>
    </submittedName>
</protein>